<dbReference type="Proteomes" id="UP001286313">
    <property type="component" value="Unassembled WGS sequence"/>
</dbReference>
<protein>
    <submittedName>
        <fullName evidence="2">Uncharacterized protein</fullName>
    </submittedName>
</protein>
<comment type="caution">
    <text evidence="2">The sequence shown here is derived from an EMBL/GenBank/DDBJ whole genome shotgun (WGS) entry which is preliminary data.</text>
</comment>
<proteinExistence type="predicted"/>
<name>A0AAE1G063_PETCI</name>
<dbReference type="EMBL" id="JAWQEG010000969">
    <property type="protein sequence ID" value="KAK3883665.1"/>
    <property type="molecule type" value="Genomic_DNA"/>
</dbReference>
<gene>
    <name evidence="2" type="ORF">Pcinc_012024</name>
</gene>
<accession>A0AAE1G063</accession>
<feature type="region of interest" description="Disordered" evidence="1">
    <location>
        <begin position="20"/>
        <end position="39"/>
    </location>
</feature>
<reference evidence="2" key="1">
    <citation type="submission" date="2023-10" db="EMBL/GenBank/DDBJ databases">
        <title>Genome assemblies of two species of porcelain crab, Petrolisthes cinctipes and Petrolisthes manimaculis (Anomura: Porcellanidae).</title>
        <authorList>
            <person name="Angst P."/>
        </authorList>
    </citation>
    <scope>NUCLEOTIDE SEQUENCE</scope>
    <source>
        <strain evidence="2">PB745_01</strain>
        <tissue evidence="2">Gill</tissue>
    </source>
</reference>
<evidence type="ECO:0000313" key="3">
    <source>
        <dbReference type="Proteomes" id="UP001286313"/>
    </source>
</evidence>
<sequence>MCEMRDSSVCRGRHTELRQEARSTQPTLPGGNFGQTPRHHRLSHANLHARTQPPNQPSYSRPRHPCSQLVALTLTVFCFTPPTPNLPRLHPPFPRLAVRHQPSFPPTSTLLSPLLFQPSSSLLLFPAAGVNIHFLSNLL</sequence>
<dbReference type="AlphaFoldDB" id="A0AAE1G063"/>
<keyword evidence="3" id="KW-1185">Reference proteome</keyword>
<organism evidence="2 3">
    <name type="scientific">Petrolisthes cinctipes</name>
    <name type="common">Flat porcelain crab</name>
    <dbReference type="NCBI Taxonomy" id="88211"/>
    <lineage>
        <taxon>Eukaryota</taxon>
        <taxon>Metazoa</taxon>
        <taxon>Ecdysozoa</taxon>
        <taxon>Arthropoda</taxon>
        <taxon>Crustacea</taxon>
        <taxon>Multicrustacea</taxon>
        <taxon>Malacostraca</taxon>
        <taxon>Eumalacostraca</taxon>
        <taxon>Eucarida</taxon>
        <taxon>Decapoda</taxon>
        <taxon>Pleocyemata</taxon>
        <taxon>Anomura</taxon>
        <taxon>Galatheoidea</taxon>
        <taxon>Porcellanidae</taxon>
        <taxon>Petrolisthes</taxon>
    </lineage>
</organism>
<evidence type="ECO:0000256" key="1">
    <source>
        <dbReference type="SAM" id="MobiDB-lite"/>
    </source>
</evidence>
<evidence type="ECO:0000313" key="2">
    <source>
        <dbReference type="EMBL" id="KAK3883665.1"/>
    </source>
</evidence>